<sequence length="467" mass="52813">MASPDVELMAHLMRRAGFGATYEELEEYAAKGYEAVVDELLSPMEQPDLEMDILERYFIDWKEMNALEVNQAYLTYRMINTKRPLQEKMTLFWHGIFCVGNSKCEHGRQIQQQLDMFRELGMGSFPKLLLALSIDPAMVFYLDNCMSHKDAINENFGRELLELFAMGVGMDGQANYSEDDVKACAQAFTGWTIANAIPRYPYGRFESQFAFNAADHDYGEKTFQGETGNFNGDDIIDIIVKQPSAGRFIARHLYNFFVADEPQIPAWQGTPPRDMEAIKEMEDAYFESGYNLTEMLRVMFNSDWFKNARFEKVKSPAETVAGTMRLVKDFTSPKPGLHPIAMEIRYMGQDLMNPPTVEGWHTGQEWIDSGTLVERINFTADQMGNTDLPGVKAIIERISSEGISDPSALLDRCLDMVGAYALPDETRAYLVEHIGKSGDLKPGSESYGGQITQALQLIVATQEYQFA</sequence>
<reference evidence="1" key="1">
    <citation type="submission" date="2018-05" db="EMBL/GenBank/DDBJ databases">
        <authorList>
            <person name="Lanie J.A."/>
            <person name="Ng W.-L."/>
            <person name="Kazmierczak K.M."/>
            <person name="Andrzejewski T.M."/>
            <person name="Davidsen T.M."/>
            <person name="Wayne K.J."/>
            <person name="Tettelin H."/>
            <person name="Glass J.I."/>
            <person name="Rusch D."/>
            <person name="Podicherti R."/>
            <person name="Tsui H.-C.T."/>
            <person name="Winkler M.E."/>
        </authorList>
    </citation>
    <scope>NUCLEOTIDE SEQUENCE</scope>
</reference>
<organism evidence="1">
    <name type="scientific">marine metagenome</name>
    <dbReference type="NCBI Taxonomy" id="408172"/>
    <lineage>
        <taxon>unclassified sequences</taxon>
        <taxon>metagenomes</taxon>
        <taxon>ecological metagenomes</taxon>
    </lineage>
</organism>
<proteinExistence type="predicted"/>
<dbReference type="Pfam" id="PF08811">
    <property type="entry name" value="DUF1800"/>
    <property type="match status" value="1"/>
</dbReference>
<accession>A0A381Q5F4</accession>
<dbReference type="EMBL" id="UINC01001201">
    <property type="protein sequence ID" value="SUZ74148.1"/>
    <property type="molecule type" value="Genomic_DNA"/>
</dbReference>
<protein>
    <recommendedName>
        <fullName evidence="2">DUF1800 domain-containing protein</fullName>
    </recommendedName>
</protein>
<gene>
    <name evidence="1" type="ORF">METZ01_LOCUS27002</name>
</gene>
<dbReference type="InterPro" id="IPR014917">
    <property type="entry name" value="DUF1800"/>
</dbReference>
<name>A0A381Q5F4_9ZZZZ</name>
<evidence type="ECO:0000313" key="1">
    <source>
        <dbReference type="EMBL" id="SUZ74148.1"/>
    </source>
</evidence>
<dbReference type="AlphaFoldDB" id="A0A381Q5F4"/>
<evidence type="ECO:0008006" key="2">
    <source>
        <dbReference type="Google" id="ProtNLM"/>
    </source>
</evidence>